<keyword evidence="6" id="KW-1185">Reference proteome</keyword>
<dbReference type="AlphaFoldDB" id="A0A494TMT0"/>
<evidence type="ECO:0000259" key="4">
    <source>
        <dbReference type="Pfam" id="PF05193"/>
    </source>
</evidence>
<gene>
    <name evidence="5" type="ORF">D3Y57_13295</name>
</gene>
<evidence type="ECO:0000256" key="1">
    <source>
        <dbReference type="SAM" id="MobiDB-lite"/>
    </source>
</evidence>
<dbReference type="KEGG" id="spha:D3Y57_13295"/>
<feature type="compositionally biased region" description="Low complexity" evidence="1">
    <location>
        <begin position="472"/>
        <end position="484"/>
    </location>
</feature>
<feature type="domain" description="Peptidase M16 C-terminal" evidence="4">
    <location>
        <begin position="672"/>
        <end position="853"/>
    </location>
</feature>
<dbReference type="InterPro" id="IPR011765">
    <property type="entry name" value="Pept_M16_N"/>
</dbReference>
<dbReference type="Proteomes" id="UP000276254">
    <property type="component" value="Chromosome"/>
</dbReference>
<dbReference type="PANTHER" id="PTHR11851:SF224">
    <property type="entry name" value="PROCESSING PROTEASE"/>
    <property type="match status" value="1"/>
</dbReference>
<dbReference type="Pfam" id="PF05193">
    <property type="entry name" value="Peptidase_M16_C"/>
    <property type="match status" value="2"/>
</dbReference>
<dbReference type="InterPro" id="IPR011249">
    <property type="entry name" value="Metalloenz_LuxS/M16"/>
</dbReference>
<sequence>MRPMPHRRLLIALPLLFAGPAYAAPEPAQVAALVAKVDIPYEAFTLPNGLRVLVHTDRKAPVVALSVWYHVGSKDEPAGKTGFAHLFEHLMFNGSENAPEDFFTPLQQIGGTDYNGTTWFDRTNYFETVPTGALQTALFLESDRMGHLLGGIDQTKLDNQRGVVQNEKRQGDNEPFGLTEYTVQATLFPVGHPYHHTTIGSMADLNGASLTDVKNWFRARYGPDNAVLVLAGDIDAKTAKPLVTKWFGDIPRGPAITRVEAPVPTLAAPVTKVLKDRVPYTRVERRWAVEGVNGADTTALEVAASVLGGLSSSRLDNALVRGDQSAISVSASVEAFEQVGIFTISANVKPGADPVAVGKKIDAIVADFLKNGPTADEVRRVATRSISATIGGYESVGGFGGKAVALAEGLVYSDDPQKYKKDLAELAAQTPATVMAASRKWLSRPVFNLTIEPGPRDTSPAAMALAGDDATGAAPAPAVTTASVPPKPTRTAPPVGAFPPLKFPAIERTTLANGISVYFARRPAVPVVRVSVSFDAGSSADPADTLGLQSLTMALLDEGTKTKTSVQLAEAQERLGATISSGGGIDRSNVGLYALTPNLGASLDLLADIVRNPAFDPKEVERLRGQQLAAISAQLSQPNGVASYVLPGKLYGAAYPYGRPFSGLGDAASVAKISRDAIAGFHHDWLYAGNAAIFVVGDTDMATLKPLLESSFGNWPTDRMARPRKSFAAPIPANAATKIYLVDRPGSPQSVIAGGQVLANEGKDDALIVLRQANDVLGGSFLSRLNTDLRETKGWSYGVSASIPTLENRVPYMINAPVQADRTGDSVAALIADIKTFLGPKGTTPEELERTVNGSIRELPGNFETSDAVLGAMQRIIYLGRPDNFYETLADRYRAMTAADFDKAARAAIDPNKLVFVVVGDAAKVKPQLEKLGLPLETVQLPVAK</sequence>
<feature type="region of interest" description="Disordered" evidence="1">
    <location>
        <begin position="472"/>
        <end position="492"/>
    </location>
</feature>
<evidence type="ECO:0000313" key="5">
    <source>
        <dbReference type="EMBL" id="AYJ86758.1"/>
    </source>
</evidence>
<dbReference type="EMBL" id="CP032829">
    <property type="protein sequence ID" value="AYJ86758.1"/>
    <property type="molecule type" value="Genomic_DNA"/>
</dbReference>
<dbReference type="Gene3D" id="3.30.830.10">
    <property type="entry name" value="Metalloenzyme, LuxS/M16 peptidase-like"/>
    <property type="match status" value="4"/>
</dbReference>
<accession>A0A494TMT0</accession>
<evidence type="ECO:0000259" key="3">
    <source>
        <dbReference type="Pfam" id="PF00675"/>
    </source>
</evidence>
<feature type="signal peptide" evidence="2">
    <location>
        <begin position="1"/>
        <end position="23"/>
    </location>
</feature>
<evidence type="ECO:0000256" key="2">
    <source>
        <dbReference type="SAM" id="SignalP"/>
    </source>
</evidence>
<name>A0A494TMT0_SPHPE</name>
<dbReference type="InterPro" id="IPR007863">
    <property type="entry name" value="Peptidase_M16_C"/>
</dbReference>
<organism evidence="5 6">
    <name type="scientific">Sphingomonas paeninsulae</name>
    <dbReference type="NCBI Taxonomy" id="2319844"/>
    <lineage>
        <taxon>Bacteria</taxon>
        <taxon>Pseudomonadati</taxon>
        <taxon>Pseudomonadota</taxon>
        <taxon>Alphaproteobacteria</taxon>
        <taxon>Sphingomonadales</taxon>
        <taxon>Sphingomonadaceae</taxon>
        <taxon>Sphingomonas</taxon>
    </lineage>
</organism>
<evidence type="ECO:0000313" key="6">
    <source>
        <dbReference type="Proteomes" id="UP000276254"/>
    </source>
</evidence>
<dbReference type="OrthoDB" id="9811314at2"/>
<dbReference type="InterPro" id="IPR050361">
    <property type="entry name" value="MPP/UQCRC_Complex"/>
</dbReference>
<proteinExistence type="predicted"/>
<feature type="domain" description="Peptidase M16 N-terminal" evidence="3">
    <location>
        <begin position="521"/>
        <end position="639"/>
    </location>
</feature>
<dbReference type="Pfam" id="PF00675">
    <property type="entry name" value="Peptidase_M16"/>
    <property type="match status" value="2"/>
</dbReference>
<reference evidence="5 6" key="1">
    <citation type="submission" date="2018-09" db="EMBL/GenBank/DDBJ databases">
        <title>Sphingomonas peninsula sp. nov., isolated from fildes peninsula, Antarctic soil.</title>
        <authorList>
            <person name="Yingchao G."/>
        </authorList>
    </citation>
    <scope>NUCLEOTIDE SEQUENCE [LARGE SCALE GENOMIC DNA]</scope>
    <source>
        <strain evidence="5 6">YZ-8</strain>
    </source>
</reference>
<dbReference type="GO" id="GO:0046872">
    <property type="term" value="F:metal ion binding"/>
    <property type="evidence" value="ECO:0007669"/>
    <property type="project" value="InterPro"/>
</dbReference>
<keyword evidence="2" id="KW-0732">Signal</keyword>
<dbReference type="SUPFAM" id="SSF63411">
    <property type="entry name" value="LuxS/MPP-like metallohydrolase"/>
    <property type="match status" value="4"/>
</dbReference>
<dbReference type="PANTHER" id="PTHR11851">
    <property type="entry name" value="METALLOPROTEASE"/>
    <property type="match status" value="1"/>
</dbReference>
<feature type="domain" description="Peptidase M16 C-terminal" evidence="4">
    <location>
        <begin position="209"/>
        <end position="381"/>
    </location>
</feature>
<protein>
    <submittedName>
        <fullName evidence="5">Insulinase family protein</fullName>
    </submittedName>
</protein>
<feature type="chain" id="PRO_5019754670" evidence="2">
    <location>
        <begin position="24"/>
        <end position="945"/>
    </location>
</feature>
<feature type="domain" description="Peptidase M16 N-terminal" evidence="3">
    <location>
        <begin position="51"/>
        <end position="175"/>
    </location>
</feature>